<evidence type="ECO:0000256" key="4">
    <source>
        <dbReference type="ARBA" id="ARBA00022679"/>
    </source>
</evidence>
<dbReference type="AlphaFoldDB" id="A0A4S8PX51"/>
<feature type="transmembrane region" description="Helical" evidence="9">
    <location>
        <begin position="131"/>
        <end position="153"/>
    </location>
</feature>
<dbReference type="Gene3D" id="1.20.5.1930">
    <property type="match status" value="1"/>
</dbReference>
<dbReference type="Gene3D" id="3.30.565.10">
    <property type="entry name" value="Histidine kinase-like ATPase, C-terminal domain"/>
    <property type="match status" value="1"/>
</dbReference>
<feature type="transmembrane region" description="Helical" evidence="9">
    <location>
        <begin position="12"/>
        <end position="34"/>
    </location>
</feature>
<dbReference type="SUPFAM" id="SSF55874">
    <property type="entry name" value="ATPase domain of HSP90 chaperone/DNA topoisomerase II/histidine kinase"/>
    <property type="match status" value="1"/>
</dbReference>
<sequence>MTTTAHRQRIKAIAFDVGLAVFLGLMTSGMTIGADPDHSPPYAAFGLVWVAALALAVRRRWPEVTLAVSMAALATYLLLDYPEGPVYLLPAVAVFFFAFARPIKLVIPVLVGLFLLNVPFHTYALGEIDDVWINATITLVWLAVPAACGRLVYEARRARTREREAERERHRADERVAMAREIHDVVGHSLAVVSMNAGVALHVLEKRPDAPAGVVENLRAIRDTSSRALDDLRSTLAPLRGGSRAELRPTFVLADLSDLIEDVRKGGLRVESEITGDIEALPAGVSGAAYRVVQEALTNVIRHARATSASVVIASGAGTLVIDVKDDGRGGELDPERAGQGITGMMERVQSHGGAFEAGPAPDGGFAVHAELPYGRTGA</sequence>
<dbReference type="InterPro" id="IPR011712">
    <property type="entry name" value="Sig_transdc_His_kin_sub3_dim/P"/>
</dbReference>
<keyword evidence="4" id="KW-0808">Transferase</keyword>
<feature type="domain" description="Signal transduction histidine kinase subgroup 3 dimerisation and phosphoacceptor" evidence="11">
    <location>
        <begin position="174"/>
        <end position="241"/>
    </location>
</feature>
<feature type="transmembrane region" description="Helical" evidence="9">
    <location>
        <begin position="64"/>
        <end position="79"/>
    </location>
</feature>
<dbReference type="PANTHER" id="PTHR24421">
    <property type="entry name" value="NITRATE/NITRITE SENSOR PROTEIN NARX-RELATED"/>
    <property type="match status" value="1"/>
</dbReference>
<comment type="caution">
    <text evidence="12">The sequence shown here is derived from an EMBL/GenBank/DDBJ whole genome shotgun (WGS) entry which is preliminary data.</text>
</comment>
<dbReference type="GO" id="GO:0016020">
    <property type="term" value="C:membrane"/>
    <property type="evidence" value="ECO:0007669"/>
    <property type="project" value="InterPro"/>
</dbReference>
<evidence type="ECO:0000313" key="12">
    <source>
        <dbReference type="EMBL" id="THV34645.1"/>
    </source>
</evidence>
<evidence type="ECO:0000256" key="5">
    <source>
        <dbReference type="ARBA" id="ARBA00022741"/>
    </source>
</evidence>
<keyword evidence="5" id="KW-0547">Nucleotide-binding</keyword>
<evidence type="ECO:0000259" key="11">
    <source>
        <dbReference type="Pfam" id="PF07730"/>
    </source>
</evidence>
<feature type="transmembrane region" description="Helical" evidence="9">
    <location>
        <begin position="105"/>
        <end position="125"/>
    </location>
</feature>
<comment type="catalytic activity">
    <reaction evidence="1">
        <text>ATP + protein L-histidine = ADP + protein N-phospho-L-histidine.</text>
        <dbReference type="EC" id="2.7.13.3"/>
    </reaction>
</comment>
<keyword evidence="13" id="KW-1185">Reference proteome</keyword>
<feature type="transmembrane region" description="Helical" evidence="9">
    <location>
        <begin position="40"/>
        <end position="57"/>
    </location>
</feature>
<name>A0A4S8PX51_9ACTN</name>
<dbReference type="Pfam" id="PF07730">
    <property type="entry name" value="HisKA_3"/>
    <property type="match status" value="1"/>
</dbReference>
<dbReference type="Pfam" id="PF02518">
    <property type="entry name" value="HATPase_c"/>
    <property type="match status" value="1"/>
</dbReference>
<dbReference type="OrthoDB" id="227596at2"/>
<dbReference type="GO" id="GO:0046983">
    <property type="term" value="F:protein dimerization activity"/>
    <property type="evidence" value="ECO:0007669"/>
    <property type="project" value="InterPro"/>
</dbReference>
<feature type="domain" description="Histidine kinase/HSP90-like ATPase" evidence="10">
    <location>
        <begin position="288"/>
        <end position="374"/>
    </location>
</feature>
<accession>A0A4S8PX51</accession>
<dbReference type="GO" id="GO:0000155">
    <property type="term" value="F:phosphorelay sensor kinase activity"/>
    <property type="evidence" value="ECO:0007669"/>
    <property type="project" value="InterPro"/>
</dbReference>
<reference evidence="13" key="1">
    <citation type="submission" date="2019-04" db="EMBL/GenBank/DDBJ databases">
        <title>Nocardioides xinjiangensis sp. nov.</title>
        <authorList>
            <person name="Liu S."/>
        </authorList>
    </citation>
    <scope>NUCLEOTIDE SEQUENCE [LARGE SCALE GENOMIC DNA]</scope>
    <source>
        <strain evidence="13">18</strain>
    </source>
</reference>
<dbReference type="EC" id="2.7.13.3" evidence="2"/>
<dbReference type="InterPro" id="IPR036890">
    <property type="entry name" value="HATPase_C_sf"/>
</dbReference>
<keyword evidence="3" id="KW-0597">Phosphoprotein</keyword>
<evidence type="ECO:0000256" key="9">
    <source>
        <dbReference type="SAM" id="Phobius"/>
    </source>
</evidence>
<keyword evidence="6 12" id="KW-0418">Kinase</keyword>
<gene>
    <name evidence="12" type="ORF">FAB82_24190</name>
</gene>
<proteinExistence type="predicted"/>
<dbReference type="RefSeq" id="WP_136537131.1">
    <property type="nucleotide sequence ID" value="NZ_STGY01000079.1"/>
</dbReference>
<evidence type="ECO:0000313" key="13">
    <source>
        <dbReference type="Proteomes" id="UP000308760"/>
    </source>
</evidence>
<keyword evidence="9" id="KW-0472">Membrane</keyword>
<evidence type="ECO:0000256" key="1">
    <source>
        <dbReference type="ARBA" id="ARBA00000085"/>
    </source>
</evidence>
<dbReference type="CDD" id="cd16917">
    <property type="entry name" value="HATPase_UhpB-NarQ-NarX-like"/>
    <property type="match status" value="1"/>
</dbReference>
<dbReference type="InterPro" id="IPR003594">
    <property type="entry name" value="HATPase_dom"/>
</dbReference>
<keyword evidence="8" id="KW-0902">Two-component regulatory system</keyword>
<evidence type="ECO:0000256" key="6">
    <source>
        <dbReference type="ARBA" id="ARBA00022777"/>
    </source>
</evidence>
<reference evidence="12 13" key="2">
    <citation type="submission" date="2019-05" db="EMBL/GenBank/DDBJ databases">
        <title>Glycomyces buryatensis sp. nov.</title>
        <authorList>
            <person name="Nikitina E."/>
        </authorList>
    </citation>
    <scope>NUCLEOTIDE SEQUENCE [LARGE SCALE GENOMIC DNA]</scope>
    <source>
        <strain evidence="12 13">18</strain>
    </source>
</reference>
<keyword evidence="7" id="KW-0067">ATP-binding</keyword>
<dbReference type="Proteomes" id="UP000308760">
    <property type="component" value="Unassembled WGS sequence"/>
</dbReference>
<keyword evidence="9" id="KW-0812">Transmembrane</keyword>
<keyword evidence="9" id="KW-1133">Transmembrane helix</keyword>
<evidence type="ECO:0000256" key="3">
    <source>
        <dbReference type="ARBA" id="ARBA00022553"/>
    </source>
</evidence>
<protein>
    <recommendedName>
        <fullName evidence="2">histidine kinase</fullName>
        <ecNumber evidence="2">2.7.13.3</ecNumber>
    </recommendedName>
</protein>
<organism evidence="12 13">
    <name type="scientific">Glycomyces buryatensis</name>
    <dbReference type="NCBI Taxonomy" id="2570927"/>
    <lineage>
        <taxon>Bacteria</taxon>
        <taxon>Bacillati</taxon>
        <taxon>Actinomycetota</taxon>
        <taxon>Actinomycetes</taxon>
        <taxon>Glycomycetales</taxon>
        <taxon>Glycomycetaceae</taxon>
        <taxon>Glycomyces</taxon>
    </lineage>
</organism>
<evidence type="ECO:0000256" key="8">
    <source>
        <dbReference type="ARBA" id="ARBA00023012"/>
    </source>
</evidence>
<dbReference type="InterPro" id="IPR050482">
    <property type="entry name" value="Sensor_HK_TwoCompSys"/>
</dbReference>
<dbReference type="EMBL" id="STGY01000079">
    <property type="protein sequence ID" value="THV34645.1"/>
    <property type="molecule type" value="Genomic_DNA"/>
</dbReference>
<evidence type="ECO:0000256" key="2">
    <source>
        <dbReference type="ARBA" id="ARBA00012438"/>
    </source>
</evidence>
<evidence type="ECO:0000259" key="10">
    <source>
        <dbReference type="Pfam" id="PF02518"/>
    </source>
</evidence>
<dbReference type="PANTHER" id="PTHR24421:SF10">
    <property type="entry name" value="NITRATE_NITRITE SENSOR PROTEIN NARQ"/>
    <property type="match status" value="1"/>
</dbReference>
<evidence type="ECO:0000256" key="7">
    <source>
        <dbReference type="ARBA" id="ARBA00022840"/>
    </source>
</evidence>
<dbReference type="GO" id="GO:0005524">
    <property type="term" value="F:ATP binding"/>
    <property type="evidence" value="ECO:0007669"/>
    <property type="project" value="UniProtKB-KW"/>
</dbReference>